<comment type="subcellular location">
    <subcellularLocation>
        <location evidence="1">Membrane</location>
        <topology evidence="1">Multi-pass membrane protein</topology>
    </subcellularLocation>
</comment>
<dbReference type="GO" id="GO:0016020">
    <property type="term" value="C:membrane"/>
    <property type="evidence" value="ECO:0007669"/>
    <property type="project" value="UniProtKB-SubCell"/>
</dbReference>
<accession>A0AAV5GCV9</accession>
<name>A0AAV5GCV9_9BASI</name>
<evidence type="ECO:0000256" key="7">
    <source>
        <dbReference type="SAM" id="MobiDB-lite"/>
    </source>
</evidence>
<feature type="region of interest" description="Disordered" evidence="7">
    <location>
        <begin position="119"/>
        <end position="141"/>
    </location>
</feature>
<evidence type="ECO:0000313" key="8">
    <source>
        <dbReference type="EMBL" id="GJN87928.1"/>
    </source>
</evidence>
<dbReference type="PANTHER" id="PTHR11266">
    <property type="entry name" value="PEROXISOMAL MEMBRANE PROTEIN 2, PXMP2 MPV17"/>
    <property type="match status" value="1"/>
</dbReference>
<dbReference type="AlphaFoldDB" id="A0AAV5GCV9"/>
<keyword evidence="3 6" id="KW-0812">Transmembrane</keyword>
<feature type="transmembrane region" description="Helical" evidence="6">
    <location>
        <begin position="163"/>
        <end position="183"/>
    </location>
</feature>
<evidence type="ECO:0000256" key="4">
    <source>
        <dbReference type="ARBA" id="ARBA00022989"/>
    </source>
</evidence>
<keyword evidence="9" id="KW-1185">Reference proteome</keyword>
<dbReference type="Pfam" id="PF04117">
    <property type="entry name" value="Mpv17_PMP22"/>
    <property type="match status" value="1"/>
</dbReference>
<gene>
    <name evidence="8" type="ORF">Rhopal_000883-T1</name>
</gene>
<evidence type="ECO:0000313" key="9">
    <source>
        <dbReference type="Proteomes" id="UP001342314"/>
    </source>
</evidence>
<reference evidence="8 9" key="1">
    <citation type="submission" date="2021-12" db="EMBL/GenBank/DDBJ databases">
        <title>High titer production of polyol ester of fatty acids by Rhodotorula paludigena BS15 towards product separation-free biomass refinery.</title>
        <authorList>
            <person name="Mano J."/>
            <person name="Ono H."/>
            <person name="Tanaka T."/>
            <person name="Naito K."/>
            <person name="Sushida H."/>
            <person name="Ike M."/>
            <person name="Tokuyasu K."/>
            <person name="Kitaoka M."/>
        </authorList>
    </citation>
    <scope>NUCLEOTIDE SEQUENCE [LARGE SCALE GENOMIC DNA]</scope>
    <source>
        <strain evidence="8 9">BS15</strain>
    </source>
</reference>
<evidence type="ECO:0000256" key="2">
    <source>
        <dbReference type="ARBA" id="ARBA00006824"/>
    </source>
</evidence>
<feature type="transmembrane region" description="Helical" evidence="6">
    <location>
        <begin position="51"/>
        <end position="70"/>
    </location>
</feature>
<comment type="similarity">
    <text evidence="2 6">Belongs to the peroxisomal membrane protein PXMP2/4 family.</text>
</comment>
<evidence type="ECO:0000256" key="3">
    <source>
        <dbReference type="ARBA" id="ARBA00022692"/>
    </source>
</evidence>
<evidence type="ECO:0000256" key="5">
    <source>
        <dbReference type="ARBA" id="ARBA00023136"/>
    </source>
</evidence>
<feature type="transmembrane region" description="Helical" evidence="6">
    <location>
        <begin position="195"/>
        <end position="217"/>
    </location>
</feature>
<proteinExistence type="inferred from homology"/>
<dbReference type="GO" id="GO:0005739">
    <property type="term" value="C:mitochondrion"/>
    <property type="evidence" value="ECO:0007669"/>
    <property type="project" value="TreeGrafter"/>
</dbReference>
<feature type="transmembrane region" description="Helical" evidence="6">
    <location>
        <begin position="223"/>
        <end position="243"/>
    </location>
</feature>
<comment type="caution">
    <text evidence="8">The sequence shown here is derived from an EMBL/GenBank/DDBJ whole genome shotgun (WGS) entry which is preliminary data.</text>
</comment>
<keyword evidence="4 6" id="KW-1133">Transmembrane helix</keyword>
<evidence type="ECO:0000256" key="1">
    <source>
        <dbReference type="ARBA" id="ARBA00004141"/>
    </source>
</evidence>
<dbReference type="Proteomes" id="UP001342314">
    <property type="component" value="Unassembled WGS sequence"/>
</dbReference>
<dbReference type="PANTHER" id="PTHR11266:SF50">
    <property type="entry name" value="VACUOLAR MEMBRANE PROTEIN YOR292C"/>
    <property type="match status" value="1"/>
</dbReference>
<protein>
    <submittedName>
        <fullName evidence="8">Uncharacterized protein</fullName>
    </submittedName>
</protein>
<keyword evidence="5 6" id="KW-0472">Membrane</keyword>
<dbReference type="EMBL" id="BQKY01000002">
    <property type="protein sequence ID" value="GJN87928.1"/>
    <property type="molecule type" value="Genomic_DNA"/>
</dbReference>
<sequence>MSPLSLLHRVFFELYPNLGTSVIYGSLNAIADIAAQLLFTSDSPYDSSRTFRFFVFGMGIAPLAVMWNTYLERAYPLRVSAEQPLMTQTVPLEGVTIDAMHGTPKVHRRTSSLVLHAPPLNPASEPDPATEPMLGGEATPAPTSVPPVNKLVLLRRIAADQVFMAPISFIVFLVCMGMMEFLTPSEIFIKVENSLWPILIANWKIWPFVQIVMFLYIPLKYRVPLSGVVNLMWTIFLSLETAFRAQA</sequence>
<evidence type="ECO:0000256" key="6">
    <source>
        <dbReference type="RuleBase" id="RU363053"/>
    </source>
</evidence>
<organism evidence="8 9">
    <name type="scientific">Rhodotorula paludigena</name>
    <dbReference type="NCBI Taxonomy" id="86838"/>
    <lineage>
        <taxon>Eukaryota</taxon>
        <taxon>Fungi</taxon>
        <taxon>Dikarya</taxon>
        <taxon>Basidiomycota</taxon>
        <taxon>Pucciniomycotina</taxon>
        <taxon>Microbotryomycetes</taxon>
        <taxon>Sporidiobolales</taxon>
        <taxon>Sporidiobolaceae</taxon>
        <taxon>Rhodotorula</taxon>
    </lineage>
</organism>
<dbReference type="InterPro" id="IPR007248">
    <property type="entry name" value="Mpv17_PMP22"/>
</dbReference>